<evidence type="ECO:0000256" key="1">
    <source>
        <dbReference type="ARBA" id="ARBA00004123"/>
    </source>
</evidence>
<feature type="region of interest" description="Disordered" evidence="5">
    <location>
        <begin position="142"/>
        <end position="161"/>
    </location>
</feature>
<proteinExistence type="inferred from homology"/>
<keyword evidence="8" id="KW-1185">Reference proteome</keyword>
<dbReference type="Proteomes" id="UP000681722">
    <property type="component" value="Unassembled WGS sequence"/>
</dbReference>
<feature type="region of interest" description="Disordered" evidence="5">
    <location>
        <begin position="183"/>
        <end position="233"/>
    </location>
</feature>
<organism evidence="6 8">
    <name type="scientific">Didymodactylos carnosus</name>
    <dbReference type="NCBI Taxonomy" id="1234261"/>
    <lineage>
        <taxon>Eukaryota</taxon>
        <taxon>Metazoa</taxon>
        <taxon>Spiralia</taxon>
        <taxon>Gnathifera</taxon>
        <taxon>Rotifera</taxon>
        <taxon>Eurotatoria</taxon>
        <taxon>Bdelloidea</taxon>
        <taxon>Philodinida</taxon>
        <taxon>Philodinidae</taxon>
        <taxon>Didymodactylos</taxon>
    </lineage>
</organism>
<keyword evidence="3" id="KW-0804">Transcription</keyword>
<dbReference type="GO" id="GO:0005672">
    <property type="term" value="C:transcription factor TFIIA complex"/>
    <property type="evidence" value="ECO:0007669"/>
    <property type="project" value="InterPro"/>
</dbReference>
<evidence type="ECO:0000256" key="3">
    <source>
        <dbReference type="ARBA" id="ARBA00023163"/>
    </source>
</evidence>
<feature type="compositionally biased region" description="Acidic residues" evidence="5">
    <location>
        <begin position="190"/>
        <end position="218"/>
    </location>
</feature>
<keyword evidence="4" id="KW-0539">Nucleus</keyword>
<evidence type="ECO:0000256" key="2">
    <source>
        <dbReference type="ARBA" id="ARBA00010059"/>
    </source>
</evidence>
<gene>
    <name evidence="6" type="ORF">GPM918_LOCUS13190</name>
    <name evidence="7" type="ORF">SRO942_LOCUS13190</name>
</gene>
<dbReference type="PANTHER" id="PTHR12694:SF8">
    <property type="entry name" value="TRANSCRIPTION INITIATION FACTOR IIA SUBUNIT 1"/>
    <property type="match status" value="1"/>
</dbReference>
<dbReference type="EMBL" id="CAJNOQ010002993">
    <property type="protein sequence ID" value="CAF0989721.1"/>
    <property type="molecule type" value="Genomic_DNA"/>
</dbReference>
<dbReference type="OrthoDB" id="6275927at2759"/>
<comment type="caution">
    <text evidence="6">The sequence shown here is derived from an EMBL/GenBank/DDBJ whole genome shotgun (WGS) entry which is preliminary data.</text>
</comment>
<comment type="subcellular location">
    <subcellularLocation>
        <location evidence="1">Nucleus</location>
    </subcellularLocation>
</comment>
<evidence type="ECO:0000256" key="4">
    <source>
        <dbReference type="ARBA" id="ARBA00023242"/>
    </source>
</evidence>
<dbReference type="Proteomes" id="UP000663829">
    <property type="component" value="Unassembled WGS sequence"/>
</dbReference>
<accession>A0A814FT03</accession>
<feature type="compositionally biased region" description="Polar residues" evidence="5">
    <location>
        <begin position="142"/>
        <end position="154"/>
    </location>
</feature>
<dbReference type="Gene3D" id="2.30.18.10">
    <property type="entry name" value="Transcription factor IIA (TFIIA), beta-barrel domain"/>
    <property type="match status" value="1"/>
</dbReference>
<reference evidence="6" key="1">
    <citation type="submission" date="2021-02" db="EMBL/GenBank/DDBJ databases">
        <authorList>
            <person name="Nowell W R."/>
        </authorList>
    </citation>
    <scope>NUCLEOTIDE SEQUENCE</scope>
</reference>
<dbReference type="InterPro" id="IPR009088">
    <property type="entry name" value="TFIIA_b-brl"/>
</dbReference>
<dbReference type="AlphaFoldDB" id="A0A814FT03"/>
<dbReference type="GO" id="GO:0006367">
    <property type="term" value="P:transcription initiation at RNA polymerase II promoter"/>
    <property type="evidence" value="ECO:0007669"/>
    <property type="project" value="InterPro"/>
</dbReference>
<dbReference type="PANTHER" id="PTHR12694">
    <property type="entry name" value="TRANSCRIPTION INITIATION FACTOR IIA SUBUNIT 1"/>
    <property type="match status" value="1"/>
</dbReference>
<evidence type="ECO:0000313" key="6">
    <source>
        <dbReference type="EMBL" id="CAF0989721.1"/>
    </source>
</evidence>
<evidence type="ECO:0000313" key="8">
    <source>
        <dbReference type="Proteomes" id="UP000663829"/>
    </source>
</evidence>
<dbReference type="InterPro" id="IPR004855">
    <property type="entry name" value="TFIIA_asu/bsu"/>
</dbReference>
<protein>
    <submittedName>
        <fullName evidence="6">Uncharacterized protein</fullName>
    </submittedName>
</protein>
<dbReference type="SMART" id="SM01371">
    <property type="entry name" value="TFIIA"/>
    <property type="match status" value="1"/>
</dbReference>
<dbReference type="SUPFAM" id="SSF50784">
    <property type="entry name" value="Transcription factor IIA (TFIIA), beta-barrel domain"/>
    <property type="match status" value="1"/>
</dbReference>
<dbReference type="EMBL" id="CAJOBC010002993">
    <property type="protein sequence ID" value="CAF3761829.1"/>
    <property type="molecule type" value="Genomic_DNA"/>
</dbReference>
<evidence type="ECO:0000313" key="7">
    <source>
        <dbReference type="EMBL" id="CAF3761829.1"/>
    </source>
</evidence>
<sequence length="312" mass="34387">MRPGPDSSKALEPLPSVDDANLRLYGGHKHSSRGHTTTMIKHDLSSSSTLPPNLSASGIAHQIVKQVQPTVVSSNIISSQPNPTNSSTTFHTASITSLQHLPPSFVQNLPANPVIFQQNGTPITMGNAGVAFQLNQQMFKQNRSGPSNISQTDGQCDDMTKSCEQKQTKSKKKAIQISFQLDGTVVPAISDDDDEDDNDEEPLDQVEDEEDETNEEGNEDPKPLCSEDDVSEDEPNELFECDNVVVCQYDKINRCKNKWRFTLKSGIMNIQGRDYVFSRSTGEATWTPLASCGIPSEYLGNGAWPEERNMRK</sequence>
<comment type="similarity">
    <text evidence="2">Belongs to the TFIIA subunit 1 family.</text>
</comment>
<dbReference type="CDD" id="cd07976">
    <property type="entry name" value="TFIIA_alpha_beta_like"/>
    <property type="match status" value="1"/>
</dbReference>
<evidence type="ECO:0000256" key="5">
    <source>
        <dbReference type="SAM" id="MobiDB-lite"/>
    </source>
</evidence>
<dbReference type="Pfam" id="PF03153">
    <property type="entry name" value="TFIIA"/>
    <property type="match status" value="1"/>
</dbReference>
<name>A0A814FT03_9BILA</name>